<evidence type="ECO:0000313" key="3">
    <source>
        <dbReference type="Proteomes" id="UP000536179"/>
    </source>
</evidence>
<feature type="compositionally biased region" description="Acidic residues" evidence="1">
    <location>
        <begin position="46"/>
        <end position="55"/>
    </location>
</feature>
<evidence type="ECO:0000256" key="1">
    <source>
        <dbReference type="SAM" id="MobiDB-lite"/>
    </source>
</evidence>
<dbReference type="InterPro" id="IPR041916">
    <property type="entry name" value="Anti_sigma_zinc_sf"/>
</dbReference>
<protein>
    <submittedName>
        <fullName evidence="2">Prepilin-type processing-associated H-X9-DG protein</fullName>
    </submittedName>
</protein>
<name>A0A7W5E5T7_9BACT</name>
<reference evidence="2 3" key="1">
    <citation type="submission" date="2020-08" db="EMBL/GenBank/DDBJ databases">
        <title>Genomic Encyclopedia of Type Strains, Phase III (KMG-III): the genomes of soil and plant-associated and newly described type strains.</title>
        <authorList>
            <person name="Whitman W."/>
        </authorList>
    </citation>
    <scope>NUCLEOTIDE SEQUENCE [LARGE SCALE GENOMIC DNA]</scope>
    <source>
        <strain evidence="2 3">CECT 8075</strain>
    </source>
</reference>
<keyword evidence="3" id="KW-1185">Reference proteome</keyword>
<proteinExistence type="predicted"/>
<gene>
    <name evidence="2" type="ORF">FHS27_006121</name>
</gene>
<accession>A0A7W5E5T7</accession>
<dbReference type="RefSeq" id="WP_184309480.1">
    <property type="nucleotide sequence ID" value="NZ_JACHXU010000034.1"/>
</dbReference>
<evidence type="ECO:0000313" key="2">
    <source>
        <dbReference type="EMBL" id="MBB3210274.1"/>
    </source>
</evidence>
<organism evidence="2 3">
    <name type="scientific">Aporhodopirellula rubra</name>
    <dbReference type="NCBI Taxonomy" id="980271"/>
    <lineage>
        <taxon>Bacteria</taxon>
        <taxon>Pseudomonadati</taxon>
        <taxon>Planctomycetota</taxon>
        <taxon>Planctomycetia</taxon>
        <taxon>Pirellulales</taxon>
        <taxon>Pirellulaceae</taxon>
        <taxon>Aporhodopirellula</taxon>
    </lineage>
</organism>
<dbReference type="AlphaFoldDB" id="A0A7W5E5T7"/>
<dbReference type="Gene3D" id="1.10.10.1320">
    <property type="entry name" value="Anti-sigma factor, zinc-finger domain"/>
    <property type="match status" value="1"/>
</dbReference>
<comment type="caution">
    <text evidence="2">The sequence shown here is derived from an EMBL/GenBank/DDBJ whole genome shotgun (WGS) entry which is preliminary data.</text>
</comment>
<sequence length="416" mass="45736">MQEDLLGYLLGALEPDEMRRVEQWLREDADARRELAELERLLERLEEADEPDEMPPSDLVSRTLSNLPPLPLPVSGDSSDQMDDDEMDDTVRWQTVDDAQVDASSFGETESVYGDLSLSTTSEGGGESTWSLRDWGASITAAAILVAISIPPLLEGRFAARKAACQDHLRELGVAMTSFANRNAQSRLPSVAPDGYQAFAGVYAPRLNEAGLLDDPEITLCPSIDRDELLATSWTPQSEMQRSQSQDGSPMLVTLRMLDEVGRDLSLASEEALRDAGATERMMLALERLRWFQMTAGGHYAYTLGVRDGDHFTSPRFQGRSQFAVMSDAAITRVNVPSTGNADHPAYRMTLMSHGGRGINVLYEDGHVGFLPSESLDRIPDNPLINHDGLIEAGVTIDDATLAPSWQPPFIRASQR</sequence>
<dbReference type="Proteomes" id="UP000536179">
    <property type="component" value="Unassembled WGS sequence"/>
</dbReference>
<feature type="region of interest" description="Disordered" evidence="1">
    <location>
        <begin position="44"/>
        <end position="85"/>
    </location>
</feature>
<dbReference type="EMBL" id="JACHXU010000034">
    <property type="protein sequence ID" value="MBB3210274.1"/>
    <property type="molecule type" value="Genomic_DNA"/>
</dbReference>